<organism evidence="2 3">
    <name type="scientific">Flavisolibacter tropicus</name>
    <dbReference type="NCBI Taxonomy" id="1492898"/>
    <lineage>
        <taxon>Bacteria</taxon>
        <taxon>Pseudomonadati</taxon>
        <taxon>Bacteroidota</taxon>
        <taxon>Chitinophagia</taxon>
        <taxon>Chitinophagales</taxon>
        <taxon>Chitinophagaceae</taxon>
        <taxon>Flavisolibacter</taxon>
    </lineage>
</organism>
<dbReference type="Proteomes" id="UP000077177">
    <property type="component" value="Chromosome"/>
</dbReference>
<protein>
    <recommendedName>
        <fullName evidence="4">YfhD family protein</fullName>
    </recommendedName>
</protein>
<evidence type="ECO:0000313" key="3">
    <source>
        <dbReference type="Proteomes" id="UP000077177"/>
    </source>
</evidence>
<feature type="compositionally biased region" description="Low complexity" evidence="1">
    <location>
        <begin position="1"/>
        <end position="14"/>
    </location>
</feature>
<dbReference type="KEGG" id="fla:SY85_04065"/>
<evidence type="ECO:0000313" key="2">
    <source>
        <dbReference type="EMBL" id="ANE49791.1"/>
    </source>
</evidence>
<feature type="compositionally biased region" description="Basic and acidic residues" evidence="1">
    <location>
        <begin position="65"/>
        <end position="79"/>
    </location>
</feature>
<sequence>MNKNNNKQSVNVNSPAETRDDSTAPTDPKVRQQKEPREGGIRRVEKRSTDAARFDDDYEAAQEDAISKDNKRSEDEKKS</sequence>
<reference evidence="3" key="1">
    <citation type="submission" date="2015-01" db="EMBL/GenBank/DDBJ databases">
        <title>Flavisolibacter sp./LCS9/ whole genome sequencing.</title>
        <authorList>
            <person name="Kim M.K."/>
            <person name="Srinivasan S."/>
            <person name="Lee J.-J."/>
        </authorList>
    </citation>
    <scope>NUCLEOTIDE SEQUENCE [LARGE SCALE GENOMIC DNA]</scope>
    <source>
        <strain evidence="3">LCS9</strain>
    </source>
</reference>
<feature type="region of interest" description="Disordered" evidence="1">
    <location>
        <begin position="1"/>
        <end position="79"/>
    </location>
</feature>
<evidence type="ECO:0000256" key="1">
    <source>
        <dbReference type="SAM" id="MobiDB-lite"/>
    </source>
</evidence>
<reference evidence="2 3" key="2">
    <citation type="journal article" date="2016" name="Int. J. Syst. Evol. Microbiol.">
        <title>Flavisolibacter tropicus sp. nov., isolated from tropical soil.</title>
        <authorList>
            <person name="Lee J.J."/>
            <person name="Kang M.S."/>
            <person name="Kim G.S."/>
            <person name="Lee C.S."/>
            <person name="Lim S."/>
            <person name="Lee J."/>
            <person name="Roh S.H."/>
            <person name="Kang H."/>
            <person name="Ha J.M."/>
            <person name="Bae S."/>
            <person name="Jung H.Y."/>
            <person name="Kim M.K."/>
        </authorList>
    </citation>
    <scope>NUCLEOTIDE SEQUENCE [LARGE SCALE GENOMIC DNA]</scope>
    <source>
        <strain evidence="2 3">LCS9</strain>
    </source>
</reference>
<accession>A0A172TRU0</accession>
<dbReference type="STRING" id="1492898.SY85_04065"/>
<dbReference type="RefSeq" id="WP_066401929.1">
    <property type="nucleotide sequence ID" value="NZ_CP011390.1"/>
</dbReference>
<gene>
    <name evidence="2" type="ORF">SY85_04065</name>
</gene>
<keyword evidence="3" id="KW-1185">Reference proteome</keyword>
<dbReference type="EMBL" id="CP011390">
    <property type="protein sequence ID" value="ANE49791.1"/>
    <property type="molecule type" value="Genomic_DNA"/>
</dbReference>
<proteinExistence type="predicted"/>
<feature type="compositionally biased region" description="Basic and acidic residues" evidence="1">
    <location>
        <begin position="17"/>
        <end position="55"/>
    </location>
</feature>
<evidence type="ECO:0008006" key="4">
    <source>
        <dbReference type="Google" id="ProtNLM"/>
    </source>
</evidence>
<dbReference type="AlphaFoldDB" id="A0A172TRU0"/>
<name>A0A172TRU0_9BACT</name>